<name>A0A401P3Q0_SCYTO</name>
<dbReference type="GO" id="GO:0031267">
    <property type="term" value="F:small GTPase binding"/>
    <property type="evidence" value="ECO:0007669"/>
    <property type="project" value="TreeGrafter"/>
</dbReference>
<organism evidence="3 4">
    <name type="scientific">Scyliorhinus torazame</name>
    <name type="common">Cloudy catshark</name>
    <name type="synonym">Catulus torazame</name>
    <dbReference type="NCBI Taxonomy" id="75743"/>
    <lineage>
        <taxon>Eukaryota</taxon>
        <taxon>Metazoa</taxon>
        <taxon>Chordata</taxon>
        <taxon>Craniata</taxon>
        <taxon>Vertebrata</taxon>
        <taxon>Chondrichthyes</taxon>
        <taxon>Elasmobranchii</taxon>
        <taxon>Galeomorphii</taxon>
        <taxon>Galeoidea</taxon>
        <taxon>Carcharhiniformes</taxon>
        <taxon>Scyliorhinidae</taxon>
        <taxon>Scyliorhinus</taxon>
    </lineage>
</organism>
<dbReference type="STRING" id="75743.A0A401P3Q0"/>
<dbReference type="GO" id="GO:0031410">
    <property type="term" value="C:cytoplasmic vesicle"/>
    <property type="evidence" value="ECO:0007669"/>
    <property type="project" value="TreeGrafter"/>
</dbReference>
<dbReference type="SUPFAM" id="SSF82185">
    <property type="entry name" value="Histone H3 K4-specific methyltransferase SET7/9 N-terminal domain"/>
    <property type="match status" value="1"/>
</dbReference>
<feature type="compositionally biased region" description="Polar residues" evidence="2">
    <location>
        <begin position="1"/>
        <end position="25"/>
    </location>
</feature>
<gene>
    <name evidence="3" type="ORF">scyTo_0015151</name>
</gene>
<comment type="caution">
    <text evidence="3">The sequence shown here is derived from an EMBL/GenBank/DDBJ whole genome shotgun (WGS) entry which is preliminary data.</text>
</comment>
<dbReference type="PANTHER" id="PTHR46089">
    <property type="entry name" value="ALSIN HOMOLOG"/>
    <property type="match status" value="1"/>
</dbReference>
<dbReference type="AlphaFoldDB" id="A0A401P3Q0"/>
<feature type="region of interest" description="Disordered" evidence="2">
    <location>
        <begin position="1"/>
        <end position="35"/>
    </location>
</feature>
<dbReference type="PANTHER" id="PTHR46089:SF1">
    <property type="entry name" value="ALS2 C-TERMINAL-LIKE PROTEIN"/>
    <property type="match status" value="1"/>
</dbReference>
<dbReference type="InterPro" id="IPR051984">
    <property type="entry name" value="Alsin"/>
</dbReference>
<keyword evidence="4" id="KW-1185">Reference proteome</keyword>
<dbReference type="Pfam" id="PF25582">
    <property type="entry name" value="DH_Alsin"/>
    <property type="match status" value="1"/>
</dbReference>
<proteinExistence type="predicted"/>
<sequence>MDSNCPIQQPGSDTLSQRSRFSRNWSTSFSKSASSSKEALGLGPEIKEKCQREAAYLFKLEQSFKNSVTDLKTHILRPLVKTESSDQKNRPQLKEALLVLEESLEALCNESEEHCLHLEDTLDSLTQKELYLLKNTQQLKRVYIWYFTAFTNYVVLCGFEHIAKQTSDYWKKNKKIVKGFRLDLSSNASLSVSLYRVFHEPIRLQVQKYIDVLRKLSWCLKKNPETKPITDALATFIDLDKWIRQSLDVATLTKTLWNSLGSKLTELLFLPERRLREDSKNIPLSCPEGRFLLFDDSLAIIQGSESSIYKLDTLWVETLDNICFERWYEGSEDSCSVPACRFAAYTFINNPRFKDAVYEGDWYQGKPQGSGIMKWPDGRNYAGTYEEGQEHGFGVYVMPAGPEIFDCYKCHWKSGKMHGYGICEYGIGMTYKGYFQDNQRHGFGILHSSQLEKLPFKYFGHWENDKKSGYGVFDDLDRYETI</sequence>
<dbReference type="EMBL" id="BFAA01008451">
    <property type="protein sequence ID" value="GCB67743.1"/>
    <property type="molecule type" value="Genomic_DNA"/>
</dbReference>
<reference evidence="3 4" key="1">
    <citation type="journal article" date="2018" name="Nat. Ecol. Evol.">
        <title>Shark genomes provide insights into elasmobranch evolution and the origin of vertebrates.</title>
        <authorList>
            <person name="Hara Y"/>
            <person name="Yamaguchi K"/>
            <person name="Onimaru K"/>
            <person name="Kadota M"/>
            <person name="Koyanagi M"/>
            <person name="Keeley SD"/>
            <person name="Tatsumi K"/>
            <person name="Tanaka K"/>
            <person name="Motone F"/>
            <person name="Kageyama Y"/>
            <person name="Nozu R"/>
            <person name="Adachi N"/>
            <person name="Nishimura O"/>
            <person name="Nakagawa R"/>
            <person name="Tanegashima C"/>
            <person name="Kiyatake I"/>
            <person name="Matsumoto R"/>
            <person name="Murakumo K"/>
            <person name="Nishida K"/>
            <person name="Terakita A"/>
            <person name="Kuratani S"/>
            <person name="Sato K"/>
            <person name="Hyodo S Kuraku.S."/>
        </authorList>
    </citation>
    <scope>NUCLEOTIDE SEQUENCE [LARGE SCALE GENOMIC DNA]</scope>
</reference>
<evidence type="ECO:0000256" key="2">
    <source>
        <dbReference type="SAM" id="MobiDB-lite"/>
    </source>
</evidence>
<evidence type="ECO:0000313" key="4">
    <source>
        <dbReference type="Proteomes" id="UP000288216"/>
    </source>
</evidence>
<dbReference type="InterPro" id="IPR003409">
    <property type="entry name" value="MORN"/>
</dbReference>
<dbReference type="Pfam" id="PF02493">
    <property type="entry name" value="MORN"/>
    <property type="match status" value="5"/>
</dbReference>
<feature type="compositionally biased region" description="Low complexity" evidence="2">
    <location>
        <begin position="26"/>
        <end position="35"/>
    </location>
</feature>
<dbReference type="SMART" id="SM00698">
    <property type="entry name" value="MORN"/>
    <property type="match status" value="5"/>
</dbReference>
<dbReference type="Proteomes" id="UP000288216">
    <property type="component" value="Unassembled WGS sequence"/>
</dbReference>
<evidence type="ECO:0000313" key="3">
    <source>
        <dbReference type="EMBL" id="GCB67743.1"/>
    </source>
</evidence>
<dbReference type="Gene3D" id="2.20.110.10">
    <property type="entry name" value="Histone H3 K4-specific methyltransferase SET7/9 N-terminal domain"/>
    <property type="match status" value="1"/>
</dbReference>
<dbReference type="GO" id="GO:0005085">
    <property type="term" value="F:guanyl-nucleotide exchange factor activity"/>
    <property type="evidence" value="ECO:0007669"/>
    <property type="project" value="TreeGrafter"/>
</dbReference>
<accession>A0A401P3Q0</accession>
<dbReference type="OrthoDB" id="48314at2759"/>
<evidence type="ECO:0000256" key="1">
    <source>
        <dbReference type="ARBA" id="ARBA00022737"/>
    </source>
</evidence>
<protein>
    <submittedName>
        <fullName evidence="3">Uncharacterized protein</fullName>
    </submittedName>
</protein>
<dbReference type="OMA" id="NICFERW"/>
<dbReference type="GO" id="GO:0016197">
    <property type="term" value="P:endosomal transport"/>
    <property type="evidence" value="ECO:0007669"/>
    <property type="project" value="TreeGrafter"/>
</dbReference>
<keyword evidence="1" id="KW-0677">Repeat</keyword>